<dbReference type="InterPro" id="IPR041667">
    <property type="entry name" value="Cupin_8"/>
</dbReference>
<evidence type="ECO:0000313" key="5">
    <source>
        <dbReference type="EMBL" id="GBP79978.1"/>
    </source>
</evidence>
<dbReference type="AlphaFoldDB" id="A0A4C1YV03"/>
<reference evidence="5 6" key="1">
    <citation type="journal article" date="2019" name="Commun. Biol.">
        <title>The bagworm genome reveals a unique fibroin gene that provides high tensile strength.</title>
        <authorList>
            <person name="Kono N."/>
            <person name="Nakamura H."/>
            <person name="Ohtoshi R."/>
            <person name="Tomita M."/>
            <person name="Numata K."/>
            <person name="Arakawa K."/>
        </authorList>
    </citation>
    <scope>NUCLEOTIDE SEQUENCE [LARGE SCALE GENOMIC DNA]</scope>
</reference>
<name>A0A4C1YV03_EUMVA</name>
<feature type="non-terminal residue" evidence="5">
    <location>
        <position position="143"/>
    </location>
</feature>
<dbReference type="OrthoDB" id="7294762at2759"/>
<dbReference type="Gene3D" id="2.60.120.650">
    <property type="entry name" value="Cupin"/>
    <property type="match status" value="1"/>
</dbReference>
<organism evidence="5 6">
    <name type="scientific">Eumeta variegata</name>
    <name type="common">Bagworm moth</name>
    <name type="synonym">Eumeta japonica</name>
    <dbReference type="NCBI Taxonomy" id="151549"/>
    <lineage>
        <taxon>Eukaryota</taxon>
        <taxon>Metazoa</taxon>
        <taxon>Ecdysozoa</taxon>
        <taxon>Arthropoda</taxon>
        <taxon>Hexapoda</taxon>
        <taxon>Insecta</taxon>
        <taxon>Pterygota</taxon>
        <taxon>Neoptera</taxon>
        <taxon>Endopterygota</taxon>
        <taxon>Lepidoptera</taxon>
        <taxon>Glossata</taxon>
        <taxon>Ditrysia</taxon>
        <taxon>Tineoidea</taxon>
        <taxon>Psychidae</taxon>
        <taxon>Oiketicinae</taxon>
        <taxon>Eumeta</taxon>
    </lineage>
</organism>
<feature type="domain" description="JmjC" evidence="4">
    <location>
        <begin position="34"/>
        <end position="143"/>
    </location>
</feature>
<proteinExistence type="predicted"/>
<comment type="subcellular location">
    <subcellularLocation>
        <location evidence="1">Cytoplasm</location>
    </subcellularLocation>
</comment>
<dbReference type="Proteomes" id="UP000299102">
    <property type="component" value="Unassembled WGS sequence"/>
</dbReference>
<accession>A0A4C1YV03</accession>
<keyword evidence="6" id="KW-1185">Reference proteome</keyword>
<dbReference type="PANTHER" id="PTHR12461:SF43">
    <property type="entry name" value="HSPB1-ASSOCIATED PROTEIN 1"/>
    <property type="match status" value="1"/>
</dbReference>
<evidence type="ECO:0000256" key="1">
    <source>
        <dbReference type="ARBA" id="ARBA00004496"/>
    </source>
</evidence>
<evidence type="ECO:0000256" key="3">
    <source>
        <dbReference type="ARBA" id="ARBA00037342"/>
    </source>
</evidence>
<dbReference type="InterPro" id="IPR003347">
    <property type="entry name" value="JmjC_dom"/>
</dbReference>
<dbReference type="PANTHER" id="PTHR12461">
    <property type="entry name" value="HYPOXIA-INDUCIBLE FACTOR 1 ALPHA INHIBITOR-RELATED"/>
    <property type="match status" value="1"/>
</dbReference>
<keyword evidence="2" id="KW-0963">Cytoplasm</keyword>
<comment type="function">
    <text evidence="3">May play a role in cellular stress response.</text>
</comment>
<dbReference type="GO" id="GO:0005737">
    <property type="term" value="C:cytoplasm"/>
    <property type="evidence" value="ECO:0007669"/>
    <property type="project" value="UniProtKB-SubCell"/>
</dbReference>
<evidence type="ECO:0000256" key="2">
    <source>
        <dbReference type="ARBA" id="ARBA00022490"/>
    </source>
</evidence>
<dbReference type="STRING" id="151549.A0A4C1YV03"/>
<sequence length="143" mass="16954">MRKDIVSDEPCWERKCEMKVMTFKNFVEKFLTSEEWMYFDYKYVHQWFSGDNDLFKEISWSAFGFPEKDHRDTTLWVGNSGAHTPAHQDTYGCNLVAQIHGRKQWILFPPETGGMKPTRVPYEESSVYSELNFYCPANLEPFK</sequence>
<evidence type="ECO:0000313" key="6">
    <source>
        <dbReference type="Proteomes" id="UP000299102"/>
    </source>
</evidence>
<comment type="caution">
    <text evidence="5">The sequence shown here is derived from an EMBL/GenBank/DDBJ whole genome shotgun (WGS) entry which is preliminary data.</text>
</comment>
<dbReference type="PROSITE" id="PS51184">
    <property type="entry name" value="JMJC"/>
    <property type="match status" value="1"/>
</dbReference>
<gene>
    <name evidence="5" type="primary">hspbap1</name>
    <name evidence="5" type="ORF">EVAR_77434_1</name>
</gene>
<protein>
    <submittedName>
        <fullName evidence="5">HSPB1-associated protein 1 homolog</fullName>
    </submittedName>
</protein>
<dbReference type="EMBL" id="BGZK01001441">
    <property type="protein sequence ID" value="GBP79978.1"/>
    <property type="molecule type" value="Genomic_DNA"/>
</dbReference>
<dbReference type="SUPFAM" id="SSF51197">
    <property type="entry name" value="Clavaminate synthase-like"/>
    <property type="match status" value="1"/>
</dbReference>
<dbReference type="Pfam" id="PF13621">
    <property type="entry name" value="Cupin_8"/>
    <property type="match status" value="1"/>
</dbReference>
<evidence type="ECO:0000259" key="4">
    <source>
        <dbReference type="PROSITE" id="PS51184"/>
    </source>
</evidence>